<dbReference type="RefSeq" id="WP_044222158.1">
    <property type="nucleotide sequence ID" value="NZ_JRYR02000001.1"/>
</dbReference>
<accession>A0A1S1YXB6</accession>
<evidence type="ECO:0000256" key="4">
    <source>
        <dbReference type="ARBA" id="ARBA00022692"/>
    </source>
</evidence>
<protein>
    <submittedName>
        <fullName evidence="11">TonB-dependent receptor</fullName>
    </submittedName>
</protein>
<evidence type="ECO:0000256" key="6">
    <source>
        <dbReference type="ARBA" id="ARBA00023136"/>
    </source>
</evidence>
<dbReference type="AlphaFoldDB" id="A0A1S1YXB6"/>
<dbReference type="PANTHER" id="PTHR30069">
    <property type="entry name" value="TONB-DEPENDENT OUTER MEMBRANE RECEPTOR"/>
    <property type="match status" value="1"/>
</dbReference>
<dbReference type="PANTHER" id="PTHR30069:SF29">
    <property type="entry name" value="HEMOGLOBIN AND HEMOGLOBIN-HAPTOGLOBIN-BINDING PROTEIN 1-RELATED"/>
    <property type="match status" value="1"/>
</dbReference>
<keyword evidence="11" id="KW-0675">Receptor</keyword>
<dbReference type="Pfam" id="PF07715">
    <property type="entry name" value="Plug"/>
    <property type="match status" value="1"/>
</dbReference>
<dbReference type="InterPro" id="IPR008969">
    <property type="entry name" value="CarboxyPept-like_regulatory"/>
</dbReference>
<dbReference type="OrthoDB" id="1453181at2"/>
<dbReference type="Gene3D" id="2.170.130.10">
    <property type="entry name" value="TonB-dependent receptor, plug domain"/>
    <property type="match status" value="1"/>
</dbReference>
<dbReference type="Gene3D" id="2.40.170.20">
    <property type="entry name" value="TonB-dependent receptor, beta-barrel domain"/>
    <property type="match status" value="1"/>
</dbReference>
<proteinExistence type="inferred from homology"/>
<keyword evidence="4 8" id="KW-0812">Transmembrane</keyword>
<evidence type="ECO:0000256" key="9">
    <source>
        <dbReference type="SAM" id="SignalP"/>
    </source>
</evidence>
<dbReference type="EMBL" id="JRYR02000001">
    <property type="protein sequence ID" value="OHX65661.1"/>
    <property type="molecule type" value="Genomic_DNA"/>
</dbReference>
<sequence length="855" mass="93962">MKKTILLLLSVLLSITTFAQEATTIIKGIVIEKEVNQPVIGASIVIKGTTVGTTTDFDGNFSLKTSKTGTVTLDISFVGLQTIEMEVDLNGSTIDLGDQLMESDAIGLAEVEIIASVAVDRKTPVAVSTLKPEVLEEKLGSQEFPEILKSTPGVYATKSGGGYGDSRINLRGFSSENIAVMINGVPVNDMENGSVYWSNWAGLSDVTRSMQVQRGLGASKVAVPSVGGTINILTKTTDVKKGGNVMYAIGNNGYNKLSFTASTGQTENGWAVTLSGSKTEGNGFVDGTSFIGYSYFANISKQINASHQLSFTAFGAPQWHGQRRNKMNLAEYKASGRGLKYNGDWGYKNGQEYHVSRNYYHKPQISLNWFWNINDKMDLATVIYSSFGQGGGSGSAGVDKFSPSFSNPYRKDGLIDFDRIVDENDARGRQGSETILRNSVNNHSWYGGLSTLTNQLSDKLTLTTGLDIRYYEGNHYREVKDLLGGQFYFDPSVGGAEPGAVGAERRAVKVGDKIQYNNDGNVWWQGVNAQLEYSDDKLSGFVSLAASNQSFRRIDYFQYRPENQATDWQNYFGYNVKGGANYNIDSRHNVFANAGYFSRQPFFNSVWPTFNNNTNEGVVNEKALSFEVGYGYRSKIISGNVNLYHTTWKDKFYRASVRPDGSSVSYSANIPGIDAVHSGIELDFVIRPNDKLNITGMLSIGDWKWDKNVLDVPVLDDTQQVIGTVDVYAEGIRVGDAAQTTAALGINYMIIGGLKIGADWNLYDRLYADFNVTQLNSPESSVDAWQVPTYNLFDLNCSYRFPMGPFNATFITKVNNVFNVEYVSDAFDGATHDFQSAQVFYGAGTTWSTSLKVQF</sequence>
<comment type="similarity">
    <text evidence="8">Belongs to the TonB-dependent receptor family.</text>
</comment>
<dbReference type="Gene3D" id="2.60.40.1120">
    <property type="entry name" value="Carboxypeptidase-like, regulatory domain"/>
    <property type="match status" value="1"/>
</dbReference>
<organism evidence="11 12">
    <name type="scientific">Flammeovirga pacifica</name>
    <dbReference type="NCBI Taxonomy" id="915059"/>
    <lineage>
        <taxon>Bacteria</taxon>
        <taxon>Pseudomonadati</taxon>
        <taxon>Bacteroidota</taxon>
        <taxon>Cytophagia</taxon>
        <taxon>Cytophagales</taxon>
        <taxon>Flammeovirgaceae</taxon>
        <taxon>Flammeovirga</taxon>
    </lineage>
</organism>
<name>A0A1S1YXB6_FLAPC</name>
<reference evidence="11 12" key="1">
    <citation type="journal article" date="2012" name="Int. J. Syst. Evol. Microbiol.">
        <title>Flammeovirga pacifica sp. nov., isolated from deep-sea sediment.</title>
        <authorList>
            <person name="Xu H."/>
            <person name="Fu Y."/>
            <person name="Yang N."/>
            <person name="Ding Z."/>
            <person name="Lai Q."/>
            <person name="Zeng R."/>
        </authorList>
    </citation>
    <scope>NUCLEOTIDE SEQUENCE [LARGE SCALE GENOMIC DNA]</scope>
    <source>
        <strain evidence="12">DSM 24597 / LMG 26175 / WPAGA1</strain>
    </source>
</reference>
<keyword evidence="3 8" id="KW-1134">Transmembrane beta strand</keyword>
<keyword evidence="2 8" id="KW-0813">Transport</keyword>
<keyword evidence="6 8" id="KW-0472">Membrane</keyword>
<evidence type="ECO:0000256" key="8">
    <source>
        <dbReference type="PROSITE-ProRule" id="PRU01360"/>
    </source>
</evidence>
<dbReference type="SUPFAM" id="SSF49464">
    <property type="entry name" value="Carboxypeptidase regulatory domain-like"/>
    <property type="match status" value="1"/>
</dbReference>
<dbReference type="STRING" id="915059.NH26_04515"/>
<evidence type="ECO:0000256" key="7">
    <source>
        <dbReference type="ARBA" id="ARBA00023237"/>
    </source>
</evidence>
<gene>
    <name evidence="11" type="ORF">NH26_04515</name>
</gene>
<dbReference type="SUPFAM" id="SSF56935">
    <property type="entry name" value="Porins"/>
    <property type="match status" value="1"/>
</dbReference>
<dbReference type="Pfam" id="PF13715">
    <property type="entry name" value="CarbopepD_reg_2"/>
    <property type="match status" value="1"/>
</dbReference>
<dbReference type="Proteomes" id="UP000179797">
    <property type="component" value="Unassembled WGS sequence"/>
</dbReference>
<dbReference type="GO" id="GO:0044718">
    <property type="term" value="P:siderophore transmembrane transport"/>
    <property type="evidence" value="ECO:0007669"/>
    <property type="project" value="TreeGrafter"/>
</dbReference>
<feature type="signal peptide" evidence="9">
    <location>
        <begin position="1"/>
        <end position="19"/>
    </location>
</feature>
<evidence type="ECO:0000313" key="11">
    <source>
        <dbReference type="EMBL" id="OHX65661.1"/>
    </source>
</evidence>
<evidence type="ECO:0000259" key="10">
    <source>
        <dbReference type="Pfam" id="PF07715"/>
    </source>
</evidence>
<dbReference type="GO" id="GO:0009279">
    <property type="term" value="C:cell outer membrane"/>
    <property type="evidence" value="ECO:0007669"/>
    <property type="project" value="UniProtKB-SubCell"/>
</dbReference>
<keyword evidence="5 9" id="KW-0732">Signal</keyword>
<dbReference type="InterPro" id="IPR036942">
    <property type="entry name" value="Beta-barrel_TonB_sf"/>
</dbReference>
<comment type="subcellular location">
    <subcellularLocation>
        <location evidence="1 8">Cell outer membrane</location>
        <topology evidence="1 8">Multi-pass membrane protein</topology>
    </subcellularLocation>
</comment>
<dbReference type="GO" id="GO:0015344">
    <property type="term" value="F:siderophore uptake transmembrane transporter activity"/>
    <property type="evidence" value="ECO:0007669"/>
    <property type="project" value="TreeGrafter"/>
</dbReference>
<feature type="domain" description="TonB-dependent receptor plug" evidence="10">
    <location>
        <begin position="121"/>
        <end position="228"/>
    </location>
</feature>
<evidence type="ECO:0000313" key="12">
    <source>
        <dbReference type="Proteomes" id="UP000179797"/>
    </source>
</evidence>
<dbReference type="InterPro" id="IPR012910">
    <property type="entry name" value="Plug_dom"/>
</dbReference>
<feature type="chain" id="PRO_5010269554" evidence="9">
    <location>
        <begin position="20"/>
        <end position="855"/>
    </location>
</feature>
<keyword evidence="12" id="KW-1185">Reference proteome</keyword>
<evidence type="ECO:0000256" key="2">
    <source>
        <dbReference type="ARBA" id="ARBA00022448"/>
    </source>
</evidence>
<dbReference type="InterPro" id="IPR039426">
    <property type="entry name" value="TonB-dep_rcpt-like"/>
</dbReference>
<dbReference type="PROSITE" id="PS52016">
    <property type="entry name" value="TONB_DEPENDENT_REC_3"/>
    <property type="match status" value="1"/>
</dbReference>
<evidence type="ECO:0000256" key="5">
    <source>
        <dbReference type="ARBA" id="ARBA00022729"/>
    </source>
</evidence>
<evidence type="ECO:0000256" key="3">
    <source>
        <dbReference type="ARBA" id="ARBA00022452"/>
    </source>
</evidence>
<keyword evidence="7 8" id="KW-0998">Cell outer membrane</keyword>
<comment type="caution">
    <text evidence="11">The sequence shown here is derived from an EMBL/GenBank/DDBJ whole genome shotgun (WGS) entry which is preliminary data.</text>
</comment>
<dbReference type="InterPro" id="IPR037066">
    <property type="entry name" value="Plug_dom_sf"/>
</dbReference>
<evidence type="ECO:0000256" key="1">
    <source>
        <dbReference type="ARBA" id="ARBA00004571"/>
    </source>
</evidence>